<evidence type="ECO:0000256" key="3">
    <source>
        <dbReference type="SAM" id="Phobius"/>
    </source>
</evidence>
<feature type="domain" description="Nematode cuticle collagen N-terminal" evidence="4">
    <location>
        <begin position="7"/>
        <end position="59"/>
    </location>
</feature>
<feature type="transmembrane region" description="Helical" evidence="3">
    <location>
        <begin position="12"/>
        <end position="31"/>
    </location>
</feature>
<keyword evidence="5" id="KW-1185">Reference proteome</keyword>
<accession>A0A914YPW4</accession>
<dbReference type="InterPro" id="IPR002486">
    <property type="entry name" value="Col_cuticle_N"/>
</dbReference>
<reference evidence="6" key="1">
    <citation type="submission" date="2022-11" db="UniProtKB">
        <authorList>
            <consortium name="WormBaseParasite"/>
        </authorList>
    </citation>
    <scope>IDENTIFICATION</scope>
</reference>
<feature type="region of interest" description="Disordered" evidence="2">
    <location>
        <begin position="68"/>
        <end position="138"/>
    </location>
</feature>
<feature type="compositionally biased region" description="Low complexity" evidence="2">
    <location>
        <begin position="99"/>
        <end position="135"/>
    </location>
</feature>
<organism evidence="5 6">
    <name type="scientific">Panagrolaimus superbus</name>
    <dbReference type="NCBI Taxonomy" id="310955"/>
    <lineage>
        <taxon>Eukaryota</taxon>
        <taxon>Metazoa</taxon>
        <taxon>Ecdysozoa</taxon>
        <taxon>Nematoda</taxon>
        <taxon>Chromadorea</taxon>
        <taxon>Rhabditida</taxon>
        <taxon>Tylenchina</taxon>
        <taxon>Panagrolaimomorpha</taxon>
        <taxon>Panagrolaimoidea</taxon>
        <taxon>Panagrolaimidae</taxon>
        <taxon>Panagrolaimus</taxon>
    </lineage>
</organism>
<name>A0A914YPW4_9BILA</name>
<dbReference type="SMART" id="SM01088">
    <property type="entry name" value="Col_cuticle_N"/>
    <property type="match status" value="1"/>
</dbReference>
<keyword evidence="3" id="KW-0472">Membrane</keyword>
<dbReference type="Pfam" id="PF01484">
    <property type="entry name" value="Col_cuticle_N"/>
    <property type="match status" value="1"/>
</dbReference>
<dbReference type="AlphaFoldDB" id="A0A914YPW4"/>
<keyword evidence="3" id="KW-0812">Transmembrane</keyword>
<keyword evidence="3" id="KW-1133">Transmembrane helix</keyword>
<sequence length="174" mass="18430">MDWPTKSSITIAASLAGLAFISLMVGIPMLLQEVANMEAELAHERQEYLDISNIMWKELMKQGNEIHISSSSGRSKRQYDANVDSQKPSVESGGGSAGSIGSKCPAGPKGAPGAPGEPGENGPDGMPGMPGLGPESSEFDELLRSFCPECPAGPPGLPGYKGNIFRLKKEFFKF</sequence>
<dbReference type="GO" id="GO:0042302">
    <property type="term" value="F:structural constituent of cuticle"/>
    <property type="evidence" value="ECO:0007669"/>
    <property type="project" value="InterPro"/>
</dbReference>
<evidence type="ECO:0000256" key="2">
    <source>
        <dbReference type="SAM" id="MobiDB-lite"/>
    </source>
</evidence>
<evidence type="ECO:0000259" key="4">
    <source>
        <dbReference type="SMART" id="SM01088"/>
    </source>
</evidence>
<dbReference type="PANTHER" id="PTHR24637">
    <property type="entry name" value="COLLAGEN"/>
    <property type="match status" value="1"/>
</dbReference>
<dbReference type="Proteomes" id="UP000887577">
    <property type="component" value="Unplaced"/>
</dbReference>
<evidence type="ECO:0000313" key="5">
    <source>
        <dbReference type="Proteomes" id="UP000887577"/>
    </source>
</evidence>
<dbReference type="PANTHER" id="PTHR24637:SF420">
    <property type="entry name" value="NEMATODE CUTICLE COLLAGEN N-TERMINAL DOMAIN-CONTAINING PROTEIN"/>
    <property type="match status" value="1"/>
</dbReference>
<evidence type="ECO:0000256" key="1">
    <source>
        <dbReference type="ARBA" id="ARBA00022737"/>
    </source>
</evidence>
<protein>
    <submittedName>
        <fullName evidence="6">Nematode cuticle collagen N-terminal domain-containing protein</fullName>
    </submittedName>
</protein>
<keyword evidence="1" id="KW-0677">Repeat</keyword>
<evidence type="ECO:0000313" key="6">
    <source>
        <dbReference type="WBParaSite" id="PSU_v2.g21502.t1"/>
    </source>
</evidence>
<dbReference type="Gene3D" id="1.20.5.320">
    <property type="entry name" value="6-Phosphogluconate Dehydrogenase, domain 3"/>
    <property type="match status" value="1"/>
</dbReference>
<proteinExistence type="predicted"/>
<dbReference type="WBParaSite" id="PSU_v2.g21502.t1">
    <property type="protein sequence ID" value="PSU_v2.g21502.t1"/>
    <property type="gene ID" value="PSU_v2.g21502"/>
</dbReference>